<sequence length="235" mass="24673">MSAIRTALVIRHVVFEDLGVFDPVLRELGYRIEYVDAGFGRVDAGAVSEADLLVVLGGPIGVGDQQAYPYLTDEIKAIADRIALGRLTFGVCLGAQLIAAALGAAVEPTGRFEVGYAPLTLADVPDNPLAPLGDVPVLHWHGDQFAIPDGAVLLASTPGFPHQAFTFGPAVLALQFHLEADPDGLEQWLIGYVSDLAAHGIAPATIRGDAARYGPQLADRARRVLSAWLTASGSG</sequence>
<dbReference type="InterPro" id="IPR029062">
    <property type="entry name" value="Class_I_gatase-like"/>
</dbReference>
<accession>A0A857KFD1</accession>
<dbReference type="Pfam" id="PF00117">
    <property type="entry name" value="GATase"/>
    <property type="match status" value="1"/>
</dbReference>
<dbReference type="GO" id="GO:0005829">
    <property type="term" value="C:cytosol"/>
    <property type="evidence" value="ECO:0007669"/>
    <property type="project" value="TreeGrafter"/>
</dbReference>
<dbReference type="SUPFAM" id="SSF52317">
    <property type="entry name" value="Class I glutamine amidotransferase-like"/>
    <property type="match status" value="1"/>
</dbReference>
<dbReference type="PROSITE" id="PS51273">
    <property type="entry name" value="GATASE_TYPE_1"/>
    <property type="match status" value="1"/>
</dbReference>
<reference evidence="2" key="1">
    <citation type="journal article" date="2021" name="Nat. Microbiol.">
        <title>Cocultivation of an ultrasmall environmental parasitic bacterium with lytic ability against bacteria associated with wastewater foams.</title>
        <authorList>
            <person name="Batinovic S."/>
            <person name="Rose J.J.A."/>
            <person name="Ratcliffe J."/>
            <person name="Seviour R.J."/>
            <person name="Petrovski S."/>
        </authorList>
    </citation>
    <scope>NUCLEOTIDE SEQUENCE</scope>
    <source>
        <strain evidence="2">CON44</strain>
    </source>
</reference>
<organism evidence="2">
    <name type="scientific">Gordonia amarae</name>
    <dbReference type="NCBI Taxonomy" id="36821"/>
    <lineage>
        <taxon>Bacteria</taxon>
        <taxon>Bacillati</taxon>
        <taxon>Actinomycetota</taxon>
        <taxon>Actinomycetes</taxon>
        <taxon>Mycobacteriales</taxon>
        <taxon>Gordoniaceae</taxon>
        <taxon>Gordonia</taxon>
    </lineage>
</organism>
<dbReference type="PANTHER" id="PTHR42695:SF5">
    <property type="entry name" value="GLUTAMINE AMIDOTRANSFERASE YLR126C-RELATED"/>
    <property type="match status" value="1"/>
</dbReference>
<dbReference type="CDD" id="cd01741">
    <property type="entry name" value="GATase1_1"/>
    <property type="match status" value="1"/>
</dbReference>
<dbReference type="EMBL" id="CP045810">
    <property type="protein sequence ID" value="QHN38295.1"/>
    <property type="molecule type" value="Genomic_DNA"/>
</dbReference>
<dbReference type="InterPro" id="IPR017926">
    <property type="entry name" value="GATASE"/>
</dbReference>
<evidence type="ECO:0000259" key="1">
    <source>
        <dbReference type="Pfam" id="PF00117"/>
    </source>
</evidence>
<dbReference type="Gene3D" id="3.40.50.880">
    <property type="match status" value="1"/>
</dbReference>
<name>A0A857KFD1_9ACTN</name>
<dbReference type="RefSeq" id="WP_040515831.1">
    <property type="nucleotide sequence ID" value="NZ_CP045804.1"/>
</dbReference>
<protein>
    <submittedName>
        <fullName evidence="2">Glutamine amidotransferase</fullName>
    </submittedName>
</protein>
<gene>
    <name evidence="2" type="ORF">GII30_03080</name>
</gene>
<keyword evidence="2" id="KW-0315">Glutamine amidotransferase</keyword>
<evidence type="ECO:0000313" key="2">
    <source>
        <dbReference type="EMBL" id="QHN38295.1"/>
    </source>
</evidence>
<dbReference type="AlphaFoldDB" id="A0A857KFD1"/>
<feature type="domain" description="Glutamine amidotransferase" evidence="1">
    <location>
        <begin position="25"/>
        <end position="182"/>
    </location>
</feature>
<dbReference type="NCBIfam" id="NF005458">
    <property type="entry name" value="PRK07053.1"/>
    <property type="match status" value="1"/>
</dbReference>
<dbReference type="PANTHER" id="PTHR42695">
    <property type="entry name" value="GLUTAMINE AMIDOTRANSFERASE YLR126C-RELATED"/>
    <property type="match status" value="1"/>
</dbReference>
<dbReference type="InterPro" id="IPR044992">
    <property type="entry name" value="ChyE-like"/>
</dbReference>
<proteinExistence type="predicted"/>